<proteinExistence type="inferred from homology"/>
<evidence type="ECO:0000256" key="2">
    <source>
        <dbReference type="ARBA" id="ARBA00022448"/>
    </source>
</evidence>
<evidence type="ECO:0000256" key="6">
    <source>
        <dbReference type="ARBA" id="ARBA00023237"/>
    </source>
</evidence>
<dbReference type="PROSITE" id="PS52016">
    <property type="entry name" value="TONB_DEPENDENT_REC_3"/>
    <property type="match status" value="1"/>
</dbReference>
<sequence>MKIYDFNSCRATYMKKKILLTMKLSAVLIMLTILQVSASTLAQNKVTLSEKNISLERVLKSITRQTGYDLIFNSTDIKKAKPVNINVTDATLEQTLKLCFANQPFEYSLDTKTIIVQEKRKSLLSSFQTAVEFAAVVITGKVVDEAGQPLPGASVREVGVQGNVVQTQANGDFSITVASTESSIVVSYIGYDAQTIKVGAQKNFSVKLQPTQNNLKEAVIIGYQTQSVRKTTSAVQIISGKQIENLPAPSFESLLQGRVAGVNIQSFTGEPGARNTFTVRGNTTISTDINSEIDLANTMSSPLYIIDGIPLSIADLAGSNATGSNAIAGINVNDIESIVIQKDAAATAVWGSRGANGVIVIKTKKGLDGKPVVRLSYYTGLTQRPELQRTVAGAEERRQKMGLLQEYGTYNQLANIPQMLTDSLNPSYNNATDWQDLFYKSGQVSNYDVNISAGSDIMNYRLSLNYYDEDGIVRNTGFSRYSLRGNFDFKLSSRAKTNLIVSAARMNRKRGLGRGINQIVPISASSMPASFVRLGESDYDFYYGQYDKLRDDNQTDQISLYSQTDVDIVKGFKYSLQASASAILDNRDRFQPKELDANGVSFAESDHNINNSYYLANILTYNKSFADGKHNFGLVGIQSYDYNNVKRTYAYGTNIPTDDIQVVQGVTQQNIFGSSDLRKSAMLSFTGQFSYDYLGRYLFNASYRTDASSRFGKDSKWGTFPAVSLGWIASDESFLKDVKWLSNLKIRGSYGLSGTQPSDFYAPFNVWATPQTTYDGESIAMPSFTKPLTLPNLTWNKSSQTNIGADVSLFGNRVNITADVYRKETKNPIFQFDFPFYTGYTKLSYNVPMKILNEGMDLSIQTRNLGNESPLKWTTNLNISYNRNRIASLPYGNRSFSMSSRDYNQNLLFTVGGPIYGWSQMLYEGVYNRLQDIPVNPITGKQITYFKGNYPGLAGYPNWKDVNGDYDVWSDEDKGAQDGDLVQTGDPNPRFTGGLYNEFTWKRFSLGVLGIFTFKRDIINTFKSNQYANVFNFGGIANFANSRLPDLSEVDYWTPTKALDPNYNAGFPSLSPYSANFYQFLPFSTMWNEKGDYFKIKTITVGYQLEPRWVSKLGIKGARVYGIMDNILTFQSSSVPDAELVSPQGEYSGGSYPLPRKVTLGLEVTF</sequence>
<dbReference type="InterPro" id="IPR023996">
    <property type="entry name" value="TonB-dep_OMP_SusC/RagA"/>
</dbReference>
<organism evidence="10 11">
    <name type="scientific">Pedobacter frigoris</name>
    <dbReference type="NCBI Taxonomy" id="2571272"/>
    <lineage>
        <taxon>Bacteria</taxon>
        <taxon>Pseudomonadati</taxon>
        <taxon>Bacteroidota</taxon>
        <taxon>Sphingobacteriia</taxon>
        <taxon>Sphingobacteriales</taxon>
        <taxon>Sphingobacteriaceae</taxon>
        <taxon>Pedobacter</taxon>
    </lineage>
</organism>
<dbReference type="Pfam" id="PF07660">
    <property type="entry name" value="STN"/>
    <property type="match status" value="1"/>
</dbReference>
<dbReference type="EMBL" id="SWBQ01000007">
    <property type="protein sequence ID" value="TKC03674.1"/>
    <property type="molecule type" value="Genomic_DNA"/>
</dbReference>
<gene>
    <name evidence="10" type="ORF">FA047_19115</name>
</gene>
<evidence type="ECO:0000256" key="5">
    <source>
        <dbReference type="ARBA" id="ARBA00023136"/>
    </source>
</evidence>
<dbReference type="InterPro" id="IPR036942">
    <property type="entry name" value="Beta-barrel_TonB_sf"/>
</dbReference>
<dbReference type="NCBIfam" id="TIGR04057">
    <property type="entry name" value="SusC_RagA_signa"/>
    <property type="match status" value="1"/>
</dbReference>
<keyword evidence="5 7" id="KW-0472">Membrane</keyword>
<evidence type="ECO:0000259" key="9">
    <source>
        <dbReference type="Pfam" id="PF07715"/>
    </source>
</evidence>
<dbReference type="NCBIfam" id="TIGR04056">
    <property type="entry name" value="OMP_RagA_SusC"/>
    <property type="match status" value="1"/>
</dbReference>
<dbReference type="InterPro" id="IPR008969">
    <property type="entry name" value="CarboxyPept-like_regulatory"/>
</dbReference>
<dbReference type="OrthoDB" id="9768177at2"/>
<comment type="subcellular location">
    <subcellularLocation>
        <location evidence="1 7">Cell outer membrane</location>
        <topology evidence="1 7">Multi-pass membrane protein</topology>
    </subcellularLocation>
</comment>
<evidence type="ECO:0000313" key="11">
    <source>
        <dbReference type="Proteomes" id="UP000307244"/>
    </source>
</evidence>
<evidence type="ECO:0000259" key="8">
    <source>
        <dbReference type="Pfam" id="PF07660"/>
    </source>
</evidence>
<dbReference type="InterPro" id="IPR011662">
    <property type="entry name" value="Secretin/TonB_short_N"/>
</dbReference>
<comment type="caution">
    <text evidence="10">The sequence shown here is derived from an EMBL/GenBank/DDBJ whole genome shotgun (WGS) entry which is preliminary data.</text>
</comment>
<dbReference type="SUPFAM" id="SSF56935">
    <property type="entry name" value="Porins"/>
    <property type="match status" value="1"/>
</dbReference>
<evidence type="ECO:0000256" key="7">
    <source>
        <dbReference type="PROSITE-ProRule" id="PRU01360"/>
    </source>
</evidence>
<dbReference type="AlphaFoldDB" id="A0A4V5NYS0"/>
<feature type="domain" description="Secretin/TonB short N-terminal" evidence="8">
    <location>
        <begin position="68"/>
        <end position="117"/>
    </location>
</feature>
<protein>
    <submittedName>
        <fullName evidence="10">SusC/RagA family TonB-linked outer membrane protein</fullName>
    </submittedName>
</protein>
<dbReference type="InterPro" id="IPR037066">
    <property type="entry name" value="Plug_dom_sf"/>
</dbReference>
<dbReference type="InterPro" id="IPR039426">
    <property type="entry name" value="TonB-dep_rcpt-like"/>
</dbReference>
<dbReference type="Gene3D" id="2.40.170.20">
    <property type="entry name" value="TonB-dependent receptor, beta-barrel domain"/>
    <property type="match status" value="1"/>
</dbReference>
<accession>A0A4V5NYS0</accession>
<dbReference type="SUPFAM" id="SSF49464">
    <property type="entry name" value="Carboxypeptidase regulatory domain-like"/>
    <property type="match status" value="1"/>
</dbReference>
<dbReference type="InterPro" id="IPR012910">
    <property type="entry name" value="Plug_dom"/>
</dbReference>
<dbReference type="Gene3D" id="2.60.40.1120">
    <property type="entry name" value="Carboxypeptidase-like, regulatory domain"/>
    <property type="match status" value="1"/>
</dbReference>
<keyword evidence="6 7" id="KW-0998">Cell outer membrane</keyword>
<reference evidence="10 11" key="1">
    <citation type="submission" date="2019-04" db="EMBL/GenBank/DDBJ databases">
        <title>Pedobacter sp. RP-3-15 sp. nov., isolated from Arctic soil.</title>
        <authorList>
            <person name="Dahal R.H."/>
            <person name="Kim D.-U."/>
        </authorList>
    </citation>
    <scope>NUCLEOTIDE SEQUENCE [LARGE SCALE GENOMIC DNA]</scope>
    <source>
        <strain evidence="10 11">RP-3-15</strain>
    </source>
</reference>
<dbReference type="Pfam" id="PF07715">
    <property type="entry name" value="Plug"/>
    <property type="match status" value="1"/>
</dbReference>
<dbReference type="Pfam" id="PF13715">
    <property type="entry name" value="CarbopepD_reg_2"/>
    <property type="match status" value="1"/>
</dbReference>
<dbReference type="Proteomes" id="UP000307244">
    <property type="component" value="Unassembled WGS sequence"/>
</dbReference>
<keyword evidence="3 7" id="KW-1134">Transmembrane beta strand</keyword>
<comment type="similarity">
    <text evidence="7">Belongs to the TonB-dependent receptor family.</text>
</comment>
<keyword evidence="2 7" id="KW-0813">Transport</keyword>
<keyword evidence="11" id="KW-1185">Reference proteome</keyword>
<feature type="domain" description="TonB-dependent receptor plug" evidence="9">
    <location>
        <begin position="228"/>
        <end position="358"/>
    </location>
</feature>
<evidence type="ECO:0000256" key="3">
    <source>
        <dbReference type="ARBA" id="ARBA00022452"/>
    </source>
</evidence>
<evidence type="ECO:0000256" key="1">
    <source>
        <dbReference type="ARBA" id="ARBA00004571"/>
    </source>
</evidence>
<dbReference type="InterPro" id="IPR023997">
    <property type="entry name" value="TonB-dep_OMP_SusC/RagA_CS"/>
</dbReference>
<evidence type="ECO:0000313" key="10">
    <source>
        <dbReference type="EMBL" id="TKC03674.1"/>
    </source>
</evidence>
<dbReference type="Gene3D" id="2.170.130.10">
    <property type="entry name" value="TonB-dependent receptor, plug domain"/>
    <property type="match status" value="1"/>
</dbReference>
<keyword evidence="4 7" id="KW-0812">Transmembrane</keyword>
<dbReference type="GO" id="GO:0009279">
    <property type="term" value="C:cell outer membrane"/>
    <property type="evidence" value="ECO:0007669"/>
    <property type="project" value="UniProtKB-SubCell"/>
</dbReference>
<name>A0A4V5NYS0_9SPHI</name>
<evidence type="ECO:0000256" key="4">
    <source>
        <dbReference type="ARBA" id="ARBA00022692"/>
    </source>
</evidence>